<gene>
    <name evidence="2" type="ORF">J7T54_008310</name>
</gene>
<dbReference type="RefSeq" id="XP_051358832.1">
    <property type="nucleotide sequence ID" value="XM_051510232.1"/>
</dbReference>
<accession>A0A9P9XUD5</accession>
<sequence length="113" mass="12346">MQVSIMLSLTVWRALASASLKLRIALILYCADRASYRSPKSPPPTQRDKPRQAASKMQARKPASLAAFRIQYGTMNCWSRSAEALKGVGVCCAEAAGETMTANDAIRLMILIQ</sequence>
<protein>
    <submittedName>
        <fullName evidence="2">Uncharacterized protein</fullName>
    </submittedName>
</protein>
<reference evidence="2" key="2">
    <citation type="submission" date="2022-07" db="EMBL/GenBank/DDBJ databases">
        <authorList>
            <person name="Goncalves M.F.M."/>
            <person name="Hilario S."/>
            <person name="Van De Peer Y."/>
            <person name="Esteves A.C."/>
            <person name="Alves A."/>
        </authorList>
    </citation>
    <scope>NUCLEOTIDE SEQUENCE</scope>
    <source>
        <strain evidence="2">MUM 19.33</strain>
    </source>
</reference>
<dbReference type="GeneID" id="75834781"/>
<keyword evidence="3" id="KW-1185">Reference proteome</keyword>
<feature type="region of interest" description="Disordered" evidence="1">
    <location>
        <begin position="35"/>
        <end position="60"/>
    </location>
</feature>
<evidence type="ECO:0000313" key="3">
    <source>
        <dbReference type="Proteomes" id="UP001055219"/>
    </source>
</evidence>
<dbReference type="Proteomes" id="UP001055219">
    <property type="component" value="Unassembled WGS sequence"/>
</dbReference>
<dbReference type="AlphaFoldDB" id="A0A9P9XUD5"/>
<dbReference type="EMBL" id="JAGIXG020000088">
    <property type="protein sequence ID" value="KAI6777976.1"/>
    <property type="molecule type" value="Genomic_DNA"/>
</dbReference>
<evidence type="ECO:0000256" key="1">
    <source>
        <dbReference type="SAM" id="MobiDB-lite"/>
    </source>
</evidence>
<proteinExistence type="predicted"/>
<evidence type="ECO:0000313" key="2">
    <source>
        <dbReference type="EMBL" id="KAI6777976.1"/>
    </source>
</evidence>
<comment type="caution">
    <text evidence="2">The sequence shown here is derived from an EMBL/GenBank/DDBJ whole genome shotgun (WGS) entry which is preliminary data.</text>
</comment>
<organism evidence="2 3">
    <name type="scientific">Emericellopsis cladophorae</name>
    <dbReference type="NCBI Taxonomy" id="2686198"/>
    <lineage>
        <taxon>Eukaryota</taxon>
        <taxon>Fungi</taxon>
        <taxon>Dikarya</taxon>
        <taxon>Ascomycota</taxon>
        <taxon>Pezizomycotina</taxon>
        <taxon>Sordariomycetes</taxon>
        <taxon>Hypocreomycetidae</taxon>
        <taxon>Hypocreales</taxon>
        <taxon>Bionectriaceae</taxon>
        <taxon>Emericellopsis</taxon>
    </lineage>
</organism>
<reference evidence="2" key="1">
    <citation type="journal article" date="2021" name="J Fungi (Basel)">
        <title>Genomic and Metabolomic Analyses of the Marine Fungus Emericellopsis cladophorae: Insights into Saltwater Adaptability Mechanisms and Its Biosynthetic Potential.</title>
        <authorList>
            <person name="Goncalves M.F.M."/>
            <person name="Hilario S."/>
            <person name="Van de Peer Y."/>
            <person name="Esteves A.C."/>
            <person name="Alves A."/>
        </authorList>
    </citation>
    <scope>NUCLEOTIDE SEQUENCE</scope>
    <source>
        <strain evidence="2">MUM 19.33</strain>
    </source>
</reference>
<name>A0A9P9XUD5_9HYPO</name>